<dbReference type="InterPro" id="IPR018062">
    <property type="entry name" value="HTH_AraC-typ_CS"/>
</dbReference>
<evidence type="ECO:0000313" key="5">
    <source>
        <dbReference type="EMBL" id="MBM7704265.1"/>
    </source>
</evidence>
<dbReference type="PROSITE" id="PS00041">
    <property type="entry name" value="HTH_ARAC_FAMILY_1"/>
    <property type="match status" value="1"/>
</dbReference>
<evidence type="ECO:0000313" key="6">
    <source>
        <dbReference type="Proteomes" id="UP000809829"/>
    </source>
</evidence>
<dbReference type="EMBL" id="JAFBFC010000006">
    <property type="protein sequence ID" value="MBM7704265.1"/>
    <property type="molecule type" value="Genomic_DNA"/>
</dbReference>
<evidence type="ECO:0000256" key="3">
    <source>
        <dbReference type="ARBA" id="ARBA00023163"/>
    </source>
</evidence>
<proteinExistence type="predicted"/>
<dbReference type="Pfam" id="PF17853">
    <property type="entry name" value="GGDEF_2"/>
    <property type="match status" value="1"/>
</dbReference>
<dbReference type="InterPro" id="IPR041522">
    <property type="entry name" value="CdaR_GGDEF"/>
</dbReference>
<dbReference type="Proteomes" id="UP000809829">
    <property type="component" value="Unassembled WGS sequence"/>
</dbReference>
<keyword evidence="2" id="KW-0238">DNA-binding</keyword>
<comment type="caution">
    <text evidence="5">The sequence shown here is derived from an EMBL/GenBank/DDBJ whole genome shotgun (WGS) entry which is preliminary data.</text>
</comment>
<keyword evidence="1" id="KW-0805">Transcription regulation</keyword>
<dbReference type="SMART" id="SM00342">
    <property type="entry name" value="HTH_ARAC"/>
    <property type="match status" value="1"/>
</dbReference>
<dbReference type="SUPFAM" id="SSF46689">
    <property type="entry name" value="Homeodomain-like"/>
    <property type="match status" value="2"/>
</dbReference>
<gene>
    <name evidence="5" type="ORF">JOC83_003120</name>
</gene>
<evidence type="ECO:0000259" key="4">
    <source>
        <dbReference type="PROSITE" id="PS01124"/>
    </source>
</evidence>
<keyword evidence="3" id="KW-0804">Transcription</keyword>
<sequence>MYGVNVKVEHQGEYNQLVDWMLTEYRELCVLRERESGKQVHIIIVEVCKLFDWVKVYRLRKKYKECKIITLLDSSLLATAPLAVECKLDYLGVKPIKKSLFLRHVKRAIGELADQQTALLNYDEIYEQFRPNQDSNHHTLPFQEAFLRRLLRGDVTIEEELIQARSFLPGEAVPNLVCFVQGFVRFPERKEVEGWQAPVVIQDLFRKRFNDYRIHVSFLSYRKHILLLLQVPDGCISLKHWNEGEQAILGVVDELAEVYGIYLYIGIGSVYREPLSLHHSYREARKARRTPPYKRVNFRYYEEIPKDTQIQTCIDYISEHCTEDLAIKQVADHISLSVPYFSRLFKREIGLNFVEYVTFVRLQRAVWLLRHTDYTIERIAEELGFNTPNYFSGTFKKYVGLSPREYRATEEILFV</sequence>
<dbReference type="InterPro" id="IPR020449">
    <property type="entry name" value="Tscrpt_reg_AraC-type_HTH"/>
</dbReference>
<dbReference type="PROSITE" id="PS01124">
    <property type="entry name" value="HTH_ARAC_FAMILY_2"/>
    <property type="match status" value="1"/>
</dbReference>
<name>A0ABS2QXQ7_9BACI</name>
<dbReference type="PANTHER" id="PTHR43280:SF28">
    <property type="entry name" value="HTH-TYPE TRANSCRIPTIONAL ACTIVATOR RHAS"/>
    <property type="match status" value="1"/>
</dbReference>
<keyword evidence="6" id="KW-1185">Reference proteome</keyword>
<feature type="domain" description="HTH araC/xylS-type" evidence="4">
    <location>
        <begin position="311"/>
        <end position="409"/>
    </location>
</feature>
<dbReference type="Gene3D" id="1.10.10.60">
    <property type="entry name" value="Homeodomain-like"/>
    <property type="match status" value="2"/>
</dbReference>
<evidence type="ECO:0000256" key="1">
    <source>
        <dbReference type="ARBA" id="ARBA00023015"/>
    </source>
</evidence>
<reference evidence="5 6" key="1">
    <citation type="submission" date="2021-01" db="EMBL/GenBank/DDBJ databases">
        <title>Genomic Encyclopedia of Type Strains, Phase IV (KMG-IV): sequencing the most valuable type-strain genomes for metagenomic binning, comparative biology and taxonomic classification.</title>
        <authorList>
            <person name="Goeker M."/>
        </authorList>
    </citation>
    <scope>NUCLEOTIDE SEQUENCE [LARGE SCALE GENOMIC DNA]</scope>
    <source>
        <strain evidence="5 6">DSM 104297</strain>
    </source>
</reference>
<dbReference type="PANTHER" id="PTHR43280">
    <property type="entry name" value="ARAC-FAMILY TRANSCRIPTIONAL REGULATOR"/>
    <property type="match status" value="1"/>
</dbReference>
<dbReference type="RefSeq" id="WP_205188275.1">
    <property type="nucleotide sequence ID" value="NZ_JAFBFC010000006.1"/>
</dbReference>
<dbReference type="InterPro" id="IPR018060">
    <property type="entry name" value="HTH_AraC"/>
</dbReference>
<dbReference type="Pfam" id="PF12833">
    <property type="entry name" value="HTH_18"/>
    <property type="match status" value="1"/>
</dbReference>
<dbReference type="InterPro" id="IPR009057">
    <property type="entry name" value="Homeodomain-like_sf"/>
</dbReference>
<evidence type="ECO:0000256" key="2">
    <source>
        <dbReference type="ARBA" id="ARBA00023125"/>
    </source>
</evidence>
<organism evidence="5 6">
    <name type="scientific">Priestia iocasae</name>
    <dbReference type="NCBI Taxonomy" id="2291674"/>
    <lineage>
        <taxon>Bacteria</taxon>
        <taxon>Bacillati</taxon>
        <taxon>Bacillota</taxon>
        <taxon>Bacilli</taxon>
        <taxon>Bacillales</taxon>
        <taxon>Bacillaceae</taxon>
        <taxon>Priestia</taxon>
    </lineage>
</organism>
<accession>A0ABS2QXQ7</accession>
<dbReference type="PRINTS" id="PR00032">
    <property type="entry name" value="HTHARAC"/>
</dbReference>
<protein>
    <submittedName>
        <fullName evidence="5">AraC-like DNA-binding protein</fullName>
    </submittedName>
</protein>